<dbReference type="Pfam" id="PF02525">
    <property type="entry name" value="Flavodoxin_2"/>
    <property type="match status" value="1"/>
</dbReference>
<dbReference type="PANTHER" id="PTHR43741:SF4">
    <property type="entry name" value="FMN-DEPENDENT NADH:QUINONE OXIDOREDUCTASE"/>
    <property type="match status" value="1"/>
</dbReference>
<dbReference type="SUPFAM" id="SSF52218">
    <property type="entry name" value="Flavoproteins"/>
    <property type="match status" value="1"/>
</dbReference>
<comment type="function">
    <text evidence="6">Also exhibits azoreductase activity. Catalyzes the reductive cleavage of the azo bond in aromatic azo compounds to the corresponding amines.</text>
</comment>
<comment type="cofactor">
    <cofactor evidence="6">
        <name>FMN</name>
        <dbReference type="ChEBI" id="CHEBI:58210"/>
    </cofactor>
    <text evidence="6">Binds 1 FMN per subunit.</text>
</comment>
<keyword evidence="3 6" id="KW-0560">Oxidoreductase</keyword>
<sequence length="215" mass="22795">MPTLLRLDSSADLRSSTSRTLTGVFAETWQARGPGHPVVERDLHRSPLPHLPDAALHYAPRLRAEGENPVADAERVQEELLAELSAVDAVVIGAPMYNWSLPSTLKAWLDYVHVLGTSVPFDTDDQPFAGLPVVVVASRGQAYSEATENAGDDNAVPPLVRVLATSMGMAVTVVTAELTLAERIPAMAPLAGKARASLDAATERVRELAATLGGS</sequence>
<feature type="binding site" evidence="6">
    <location>
        <position position="10"/>
    </location>
    <ligand>
        <name>FMN</name>
        <dbReference type="ChEBI" id="CHEBI:58210"/>
    </ligand>
</feature>
<dbReference type="HAMAP" id="MF_01216">
    <property type="entry name" value="Azoreductase_type1"/>
    <property type="match status" value="1"/>
</dbReference>
<feature type="domain" description="Flavodoxin-like fold" evidence="7">
    <location>
        <begin position="4"/>
        <end position="177"/>
    </location>
</feature>
<dbReference type="PANTHER" id="PTHR43741">
    <property type="entry name" value="FMN-DEPENDENT NADH-AZOREDUCTASE 1"/>
    <property type="match status" value="1"/>
</dbReference>
<gene>
    <name evidence="6" type="primary">azoR</name>
    <name evidence="8" type="ORF">SAMN05421630_10521</name>
</gene>
<comment type="catalytic activity">
    <reaction evidence="6">
        <text>2 a quinone + NADH + H(+) = 2 a 1,4-benzosemiquinone + NAD(+)</text>
        <dbReference type="Rhea" id="RHEA:65952"/>
        <dbReference type="ChEBI" id="CHEBI:15378"/>
        <dbReference type="ChEBI" id="CHEBI:57540"/>
        <dbReference type="ChEBI" id="CHEBI:57945"/>
        <dbReference type="ChEBI" id="CHEBI:132124"/>
        <dbReference type="ChEBI" id="CHEBI:134225"/>
    </reaction>
</comment>
<dbReference type="GO" id="GO:0009055">
    <property type="term" value="F:electron transfer activity"/>
    <property type="evidence" value="ECO:0007669"/>
    <property type="project" value="UniProtKB-UniRule"/>
</dbReference>
<dbReference type="Proteomes" id="UP000199494">
    <property type="component" value="Unassembled WGS sequence"/>
</dbReference>
<name>A0A222VQ82_9PSEU</name>
<dbReference type="KEGG" id="pmad:BAY61_14885"/>
<proteinExistence type="inferred from homology"/>
<keyword evidence="2 6" id="KW-0288">FMN</keyword>
<dbReference type="OrthoDB" id="9805013at2"/>
<dbReference type="EC" id="1.6.5.-" evidence="6"/>
<dbReference type="InterPro" id="IPR023048">
    <property type="entry name" value="NADH:quinone_OxRdtase_FMN_depd"/>
</dbReference>
<dbReference type="GO" id="GO:0010181">
    <property type="term" value="F:FMN binding"/>
    <property type="evidence" value="ECO:0007669"/>
    <property type="project" value="UniProtKB-UniRule"/>
</dbReference>
<evidence type="ECO:0000313" key="9">
    <source>
        <dbReference type="Proteomes" id="UP000199494"/>
    </source>
</evidence>
<keyword evidence="9" id="KW-1185">Reference proteome</keyword>
<dbReference type="GO" id="GO:0016652">
    <property type="term" value="F:oxidoreductase activity, acting on NAD(P)H as acceptor"/>
    <property type="evidence" value="ECO:0007669"/>
    <property type="project" value="UniProtKB-UniRule"/>
</dbReference>
<comment type="similarity">
    <text evidence="6">Belongs to the azoreductase type 1 family.</text>
</comment>
<dbReference type="InterPro" id="IPR029039">
    <property type="entry name" value="Flavoprotein-like_sf"/>
</dbReference>
<dbReference type="AlphaFoldDB" id="A0A222VQ82"/>
<evidence type="ECO:0000256" key="3">
    <source>
        <dbReference type="ARBA" id="ARBA00023002"/>
    </source>
</evidence>
<evidence type="ECO:0000256" key="5">
    <source>
        <dbReference type="ARBA" id="ARBA00048542"/>
    </source>
</evidence>
<evidence type="ECO:0000259" key="7">
    <source>
        <dbReference type="Pfam" id="PF02525"/>
    </source>
</evidence>
<dbReference type="Gene3D" id="3.40.50.360">
    <property type="match status" value="1"/>
</dbReference>
<keyword evidence="4 6" id="KW-0520">NAD</keyword>
<evidence type="ECO:0000256" key="1">
    <source>
        <dbReference type="ARBA" id="ARBA00022630"/>
    </source>
</evidence>
<dbReference type="EMBL" id="FMZE01000005">
    <property type="protein sequence ID" value="SDC97979.1"/>
    <property type="molecule type" value="Genomic_DNA"/>
</dbReference>
<dbReference type="STRING" id="530584.SAMN05421630_10521"/>
<evidence type="ECO:0000256" key="4">
    <source>
        <dbReference type="ARBA" id="ARBA00023027"/>
    </source>
</evidence>
<organism evidence="8 9">
    <name type="scientific">Prauserella marina</name>
    <dbReference type="NCBI Taxonomy" id="530584"/>
    <lineage>
        <taxon>Bacteria</taxon>
        <taxon>Bacillati</taxon>
        <taxon>Actinomycetota</taxon>
        <taxon>Actinomycetes</taxon>
        <taxon>Pseudonocardiales</taxon>
        <taxon>Pseudonocardiaceae</taxon>
        <taxon>Prauserella</taxon>
    </lineage>
</organism>
<comment type="function">
    <text evidence="6">Quinone reductase that provides resistance to thiol-specific stress caused by electrophilic quinones.</text>
</comment>
<dbReference type="RefSeq" id="WP_091804077.1">
    <property type="nucleotide sequence ID" value="NZ_CP016353.1"/>
</dbReference>
<dbReference type="InterPro" id="IPR003680">
    <property type="entry name" value="Flavodoxin_fold"/>
</dbReference>
<dbReference type="EC" id="1.7.1.17" evidence="6"/>
<comment type="caution">
    <text evidence="6">Lacks conserved residue(s) required for the propagation of feature annotation.</text>
</comment>
<feature type="binding site" evidence="6">
    <location>
        <begin position="16"/>
        <end position="18"/>
    </location>
    <ligand>
        <name>FMN</name>
        <dbReference type="ChEBI" id="CHEBI:58210"/>
    </ligand>
</feature>
<protein>
    <recommendedName>
        <fullName evidence="6">FMN dependent NADH:quinone oxidoreductase</fullName>
        <ecNumber evidence="6">1.6.5.-</ecNumber>
    </recommendedName>
    <alternativeName>
        <fullName evidence="6">Azo-dye reductase</fullName>
    </alternativeName>
    <alternativeName>
        <fullName evidence="6">FMN-dependent NADH-azo compound oxidoreductase</fullName>
    </alternativeName>
    <alternativeName>
        <fullName evidence="6">FMN-dependent NADH-azoreductase</fullName>
        <ecNumber evidence="6">1.7.1.17</ecNumber>
    </alternativeName>
</protein>
<evidence type="ECO:0000313" key="8">
    <source>
        <dbReference type="EMBL" id="SDC97979.1"/>
    </source>
</evidence>
<comment type="subunit">
    <text evidence="6">Homodimer.</text>
</comment>
<comment type="catalytic activity">
    <reaction evidence="5">
        <text>N,N-dimethyl-1,4-phenylenediamine + anthranilate + 2 NAD(+) = 2-(4-dimethylaminophenyl)diazenylbenzoate + 2 NADH + 2 H(+)</text>
        <dbReference type="Rhea" id="RHEA:55872"/>
        <dbReference type="ChEBI" id="CHEBI:15378"/>
        <dbReference type="ChEBI" id="CHEBI:15783"/>
        <dbReference type="ChEBI" id="CHEBI:16567"/>
        <dbReference type="ChEBI" id="CHEBI:57540"/>
        <dbReference type="ChEBI" id="CHEBI:57945"/>
        <dbReference type="ChEBI" id="CHEBI:71579"/>
        <dbReference type="EC" id="1.7.1.17"/>
    </reaction>
    <physiologicalReaction direction="right-to-left" evidence="5">
        <dbReference type="Rhea" id="RHEA:55874"/>
    </physiologicalReaction>
</comment>
<reference evidence="8 9" key="1">
    <citation type="submission" date="2016-10" db="EMBL/GenBank/DDBJ databases">
        <authorList>
            <person name="de Groot N.N."/>
        </authorList>
    </citation>
    <scope>NUCLEOTIDE SEQUENCE [LARGE SCALE GENOMIC DNA]</scope>
    <source>
        <strain evidence="8 9">CGMCC 4.5506</strain>
    </source>
</reference>
<dbReference type="InterPro" id="IPR050104">
    <property type="entry name" value="FMN-dep_NADH:Q_OxRdtase_AzoR1"/>
</dbReference>
<evidence type="ECO:0000256" key="2">
    <source>
        <dbReference type="ARBA" id="ARBA00022643"/>
    </source>
</evidence>
<evidence type="ECO:0000256" key="6">
    <source>
        <dbReference type="HAMAP-Rule" id="MF_01216"/>
    </source>
</evidence>
<keyword evidence="1 6" id="KW-0285">Flavoprotein</keyword>
<accession>A0A222VQ82</accession>
<dbReference type="GO" id="GO:0016655">
    <property type="term" value="F:oxidoreductase activity, acting on NAD(P)H, quinone or similar compound as acceptor"/>
    <property type="evidence" value="ECO:0007669"/>
    <property type="project" value="InterPro"/>
</dbReference>